<name>A0A0L0D2V9_THETB</name>
<evidence type="ECO:0000256" key="11">
    <source>
        <dbReference type="SAM" id="Phobius"/>
    </source>
</evidence>
<dbReference type="InterPro" id="IPR039043">
    <property type="entry name" value="ZFPL1"/>
</dbReference>
<dbReference type="InterPro" id="IPR058731">
    <property type="entry name" value="Znf-B_box_ZFPL1-like"/>
</dbReference>
<dbReference type="AlphaFoldDB" id="A0A0L0D2V9"/>
<evidence type="ECO:0000256" key="4">
    <source>
        <dbReference type="ARBA" id="ARBA00022723"/>
    </source>
</evidence>
<protein>
    <recommendedName>
        <fullName evidence="12">RING-type domain-containing protein</fullName>
    </recommendedName>
</protein>
<keyword evidence="14" id="KW-1185">Reference proteome</keyword>
<feature type="transmembrane region" description="Helical" evidence="11">
    <location>
        <begin position="486"/>
        <end position="506"/>
    </location>
</feature>
<evidence type="ECO:0000256" key="5">
    <source>
        <dbReference type="ARBA" id="ARBA00022771"/>
    </source>
</evidence>
<keyword evidence="4" id="KW-0479">Metal-binding</keyword>
<dbReference type="Proteomes" id="UP000054408">
    <property type="component" value="Unassembled WGS sequence"/>
</dbReference>
<dbReference type="eggNOG" id="KOG3970">
    <property type="taxonomic scope" value="Eukaryota"/>
</dbReference>
<dbReference type="GO" id="GO:0005794">
    <property type="term" value="C:Golgi apparatus"/>
    <property type="evidence" value="ECO:0007669"/>
    <property type="project" value="TreeGrafter"/>
</dbReference>
<feature type="region of interest" description="Disordered" evidence="10">
    <location>
        <begin position="350"/>
        <end position="389"/>
    </location>
</feature>
<evidence type="ECO:0000256" key="6">
    <source>
        <dbReference type="ARBA" id="ARBA00022833"/>
    </source>
</evidence>
<accession>A0A0L0D2V9</accession>
<evidence type="ECO:0000313" key="14">
    <source>
        <dbReference type="Proteomes" id="UP000054408"/>
    </source>
</evidence>
<dbReference type="OMA" id="MVVCKCK"/>
<dbReference type="RefSeq" id="XP_013760296.1">
    <property type="nucleotide sequence ID" value="XM_013904842.1"/>
</dbReference>
<feature type="domain" description="RING-type" evidence="12">
    <location>
        <begin position="251"/>
        <end position="298"/>
    </location>
</feature>
<dbReference type="EMBL" id="GL349443">
    <property type="protein sequence ID" value="KNC46515.1"/>
    <property type="molecule type" value="Genomic_DNA"/>
</dbReference>
<dbReference type="OrthoDB" id="1916590at2759"/>
<evidence type="ECO:0000256" key="10">
    <source>
        <dbReference type="SAM" id="MobiDB-lite"/>
    </source>
</evidence>
<dbReference type="PANTHER" id="PTHR12981:SF0">
    <property type="entry name" value="ZINC FINGER PROTEIN-LIKE 1"/>
    <property type="match status" value="1"/>
</dbReference>
<organism evidence="13 14">
    <name type="scientific">Thecamonas trahens ATCC 50062</name>
    <dbReference type="NCBI Taxonomy" id="461836"/>
    <lineage>
        <taxon>Eukaryota</taxon>
        <taxon>Apusozoa</taxon>
        <taxon>Apusomonadida</taxon>
        <taxon>Apusomonadidae</taxon>
        <taxon>Thecamonas</taxon>
    </lineage>
</organism>
<gene>
    <name evidence="13" type="ORF">AMSG_02951</name>
</gene>
<dbReference type="InterPro" id="IPR001841">
    <property type="entry name" value="Znf_RING"/>
</dbReference>
<evidence type="ECO:0000256" key="8">
    <source>
        <dbReference type="ARBA" id="ARBA00023136"/>
    </source>
</evidence>
<dbReference type="InterPro" id="IPR058730">
    <property type="entry name" value="U-box_ZFPL1-like"/>
</dbReference>
<dbReference type="GO" id="GO:0016020">
    <property type="term" value="C:membrane"/>
    <property type="evidence" value="ECO:0007669"/>
    <property type="project" value="UniProtKB-SubCell"/>
</dbReference>
<dbReference type="PANTHER" id="PTHR12981">
    <property type="entry name" value="ZINC FINGER PROTEIN-LIKE 1"/>
    <property type="match status" value="1"/>
</dbReference>
<dbReference type="GO" id="GO:0008270">
    <property type="term" value="F:zinc ion binding"/>
    <property type="evidence" value="ECO:0007669"/>
    <property type="project" value="UniProtKB-KW"/>
</dbReference>
<keyword evidence="3 11" id="KW-0812">Transmembrane</keyword>
<evidence type="ECO:0000259" key="12">
    <source>
        <dbReference type="PROSITE" id="PS50089"/>
    </source>
</evidence>
<keyword evidence="6" id="KW-0862">Zinc</keyword>
<proteinExistence type="inferred from homology"/>
<dbReference type="GeneID" id="25562595"/>
<evidence type="ECO:0000256" key="1">
    <source>
        <dbReference type="ARBA" id="ARBA00004167"/>
    </source>
</evidence>
<keyword evidence="7 11" id="KW-1133">Transmembrane helix</keyword>
<dbReference type="Pfam" id="PF25993">
    <property type="entry name" value="zf-B_box_ZFPL1"/>
    <property type="match status" value="1"/>
</dbReference>
<evidence type="ECO:0000256" key="2">
    <source>
        <dbReference type="ARBA" id="ARBA00005561"/>
    </source>
</evidence>
<keyword evidence="5 9" id="KW-0863">Zinc-finger</keyword>
<evidence type="ECO:0000256" key="7">
    <source>
        <dbReference type="ARBA" id="ARBA00022989"/>
    </source>
</evidence>
<comment type="similarity">
    <text evidence="2">Belongs to the ZFPL1 family.</text>
</comment>
<evidence type="ECO:0000313" key="13">
    <source>
        <dbReference type="EMBL" id="KNC46515.1"/>
    </source>
</evidence>
<feature type="region of interest" description="Disordered" evidence="10">
    <location>
        <begin position="1"/>
        <end position="23"/>
    </location>
</feature>
<evidence type="ECO:0000256" key="9">
    <source>
        <dbReference type="PROSITE-ProRule" id="PRU00175"/>
    </source>
</evidence>
<dbReference type="STRING" id="461836.A0A0L0D2V9"/>
<keyword evidence="8 11" id="KW-0472">Membrane</keyword>
<comment type="subcellular location">
    <subcellularLocation>
        <location evidence="1">Membrane</location>
        <topology evidence="1">Single-pass membrane protein</topology>
    </subcellularLocation>
</comment>
<dbReference type="PROSITE" id="PS50089">
    <property type="entry name" value="ZF_RING_2"/>
    <property type="match status" value="1"/>
</dbReference>
<feature type="compositionally biased region" description="Polar residues" evidence="10">
    <location>
        <begin position="11"/>
        <end position="20"/>
    </location>
</feature>
<evidence type="ECO:0000256" key="3">
    <source>
        <dbReference type="ARBA" id="ARBA00022692"/>
    </source>
</evidence>
<sequence length="521" mass="56594">MDSDGRLSTGDLEQQESGTGMSPAMAALVKENRELRTQLDALAESQVSLAEHNKVKSELAAKEKAYDELHGKYRHLQDVLRKATEHLEGKLEGEKRMRLKDEVKHKLQTKTLQDLTEKYLAEVEARRDADYRAQEAEAAADARIEEIAAELRKAKAHNTDLNLMYLQCKMVKEDLQASYNQLKSRVQAARRRRTSSTHASSHGSCKNATRYFCFVHHAHVCSDCVASHSNCVCGLYIEWLNDSDYQWPPTCPICAQLLAKGETLRLLCYHMVHPHCLRDSLASLPDTTAPHGYACPVDGCGECVVPHLDDNSRTAANIRGTLATQPWYARVAPLVNAHGSLEATSVSTTSLHSIPPASSPLPAASDPVVAGHRLASPSPSASSPARASPAVLPRSGFVGVLGSSARKPALDFTEALASEDAPGLAHDGARADADAGSAKYRKRSLWRSLSAWLPYASQLEAYFTSDAGLPLPGSAPRPRRAGFPLWALYVFVAVVVVIVVVVSLASREPPTSRARRAIASG</sequence>
<dbReference type="Pfam" id="PF25998">
    <property type="entry name" value="U-box_ZFPL1"/>
    <property type="match status" value="1"/>
</dbReference>
<reference evidence="13 14" key="1">
    <citation type="submission" date="2010-05" db="EMBL/GenBank/DDBJ databases">
        <title>The Genome Sequence of Thecamonas trahens ATCC 50062.</title>
        <authorList>
            <consortium name="The Broad Institute Genome Sequencing Platform"/>
            <person name="Russ C."/>
            <person name="Cuomo C."/>
            <person name="Shea T."/>
            <person name="Young S.K."/>
            <person name="Zeng Q."/>
            <person name="Koehrsen M."/>
            <person name="Haas B."/>
            <person name="Borodovsky M."/>
            <person name="Guigo R."/>
            <person name="Alvarado L."/>
            <person name="Berlin A."/>
            <person name="Bochicchio J."/>
            <person name="Borenstein D."/>
            <person name="Chapman S."/>
            <person name="Chen Z."/>
            <person name="Freedman E."/>
            <person name="Gellesch M."/>
            <person name="Goldberg J."/>
            <person name="Griggs A."/>
            <person name="Gujja S."/>
            <person name="Heilman E."/>
            <person name="Heiman D."/>
            <person name="Hepburn T."/>
            <person name="Howarth C."/>
            <person name="Jen D."/>
            <person name="Larson L."/>
            <person name="Mehta T."/>
            <person name="Park D."/>
            <person name="Pearson M."/>
            <person name="Roberts A."/>
            <person name="Saif S."/>
            <person name="Shenoy N."/>
            <person name="Sisk P."/>
            <person name="Stolte C."/>
            <person name="Sykes S."/>
            <person name="Thomson T."/>
            <person name="Walk T."/>
            <person name="White J."/>
            <person name="Yandava C."/>
            <person name="Burger G."/>
            <person name="Gray M.W."/>
            <person name="Holland P.W.H."/>
            <person name="King N."/>
            <person name="Lang F.B.F."/>
            <person name="Roger A.J."/>
            <person name="Ruiz-Trillo I."/>
            <person name="Lander E."/>
            <person name="Nusbaum C."/>
        </authorList>
    </citation>
    <scope>NUCLEOTIDE SEQUENCE [LARGE SCALE GENOMIC DNA]</scope>
    <source>
        <strain evidence="13 14">ATCC 50062</strain>
    </source>
</reference>